<evidence type="ECO:0000313" key="2">
    <source>
        <dbReference type="Proteomes" id="UP000196878"/>
    </source>
</evidence>
<dbReference type="Pfam" id="PF06267">
    <property type="entry name" value="DUF1028"/>
    <property type="match status" value="1"/>
</dbReference>
<accession>A0A212AAG7</accession>
<protein>
    <recommendedName>
        <fullName evidence="3">Fimbrial assembly protein FimA</fullName>
    </recommendedName>
</protein>
<organism evidence="1 2">
    <name type="scientific">Haematobacter genomosp. 1</name>
    <dbReference type="NCBI Taxonomy" id="366618"/>
    <lineage>
        <taxon>Bacteria</taxon>
        <taxon>Pseudomonadati</taxon>
        <taxon>Pseudomonadota</taxon>
        <taxon>Alphaproteobacteria</taxon>
        <taxon>Rhodobacterales</taxon>
        <taxon>Paracoccaceae</taxon>
        <taxon>Haematobacter</taxon>
    </lineage>
</organism>
<dbReference type="Gene3D" id="3.60.20.10">
    <property type="entry name" value="Glutamine Phosphoribosylpyrophosphate, subunit 1, domain 1"/>
    <property type="match status" value="1"/>
</dbReference>
<reference evidence="1 2" key="1">
    <citation type="submission" date="2016-12" db="EMBL/GenBank/DDBJ databases">
        <title>Comparison of Traditional DNA-DNA Hybridization with In Silico Genomic Analysis.</title>
        <authorList>
            <person name="Nicholson A.C."/>
            <person name="Humrighouse B.W."/>
            <person name="Graziano J."/>
            <person name="Lasker B."/>
            <person name="Whitney A.M."/>
            <person name="Mcquiston J.R."/>
        </authorList>
    </citation>
    <scope>NUCLEOTIDE SEQUENCE [LARGE SCALE GENOMIC DNA]</scope>
    <source>
        <strain evidence="1 2">H2240</strain>
    </source>
</reference>
<dbReference type="SUPFAM" id="SSF56235">
    <property type="entry name" value="N-terminal nucleophile aminohydrolases (Ntn hydrolases)"/>
    <property type="match status" value="1"/>
</dbReference>
<dbReference type="RefSeq" id="WP_088215689.1">
    <property type="nucleotide sequence ID" value="NZ_NIPW01000023.1"/>
</dbReference>
<dbReference type="EMBL" id="NIPW01000023">
    <property type="protein sequence ID" value="OWJ77152.1"/>
    <property type="molecule type" value="Genomic_DNA"/>
</dbReference>
<dbReference type="Proteomes" id="UP000196878">
    <property type="component" value="Unassembled WGS sequence"/>
</dbReference>
<gene>
    <name evidence="1" type="ORF">CDV49_12095</name>
</gene>
<proteinExistence type="predicted"/>
<dbReference type="OrthoDB" id="9790012at2"/>
<dbReference type="PANTHER" id="PTHR39328:SF1">
    <property type="entry name" value="BLL2871 PROTEIN"/>
    <property type="match status" value="1"/>
</dbReference>
<evidence type="ECO:0008006" key="3">
    <source>
        <dbReference type="Google" id="ProtNLM"/>
    </source>
</evidence>
<keyword evidence="2" id="KW-1185">Reference proteome</keyword>
<dbReference type="InterPro" id="IPR029055">
    <property type="entry name" value="Ntn_hydrolases_N"/>
</dbReference>
<dbReference type="AlphaFoldDB" id="A0A212AAG7"/>
<dbReference type="InterPro" id="IPR010430">
    <property type="entry name" value="DUF1028"/>
</dbReference>
<evidence type="ECO:0000313" key="1">
    <source>
        <dbReference type="EMBL" id="OWJ77152.1"/>
    </source>
</evidence>
<comment type="caution">
    <text evidence="1">The sequence shown here is derived from an EMBL/GenBank/DDBJ whole genome shotgun (WGS) entry which is preliminary data.</text>
</comment>
<dbReference type="PANTHER" id="PTHR39328">
    <property type="entry name" value="BLL2871 PROTEIN"/>
    <property type="match status" value="1"/>
</dbReference>
<sequence>MTFSLLGRCSRTGRVGGTITTSSPSVGARCLFLRTGVGAVLTQAITDPRLGPRGLDLLGEGVTPERVVAALQASTPDIDWRQLAVLDWQGRAALCHGARNRAAVAGVVGRDCVAIGNILANTGVCKAMTDAFEAQPEADLADRLLAALLVGQAAGGEGGPLRSAALQIVDASPVAVADLRIDASEDPLAALVALWHEYRPLTDLYQSRALNPSAL</sequence>
<name>A0A212AAG7_9RHOB</name>